<name>A0A645HRQ5_9ZZZZ</name>
<dbReference type="EMBL" id="VSSQ01093060">
    <property type="protein sequence ID" value="MPN38063.1"/>
    <property type="molecule type" value="Genomic_DNA"/>
</dbReference>
<proteinExistence type="predicted"/>
<evidence type="ECO:0000313" key="1">
    <source>
        <dbReference type="EMBL" id="MPN38063.1"/>
    </source>
</evidence>
<dbReference type="SUPFAM" id="SSF69593">
    <property type="entry name" value="Glycerol-3-phosphate (1)-acyltransferase"/>
    <property type="match status" value="1"/>
</dbReference>
<protein>
    <submittedName>
        <fullName evidence="1">Uncharacterized protein</fullName>
    </submittedName>
</protein>
<organism evidence="1">
    <name type="scientific">bioreactor metagenome</name>
    <dbReference type="NCBI Taxonomy" id="1076179"/>
    <lineage>
        <taxon>unclassified sequences</taxon>
        <taxon>metagenomes</taxon>
        <taxon>ecological metagenomes</taxon>
    </lineage>
</organism>
<sequence length="213" mass="24604">MLDRDTACVFVCNHGEMYGPIVTNLYVPCSFRPWSINEMMDKTLTADYLYKYTFIRQRWLPDRLKHPFSRFVTPILNWMMESLDSIPVYRNTPSELIKTLRASAQAMEAGDNLLIFPENPNDPSQEKNGYLQDGIGNFFTGFAAVGQVYAKKTGKCAQFFPIYADKKRRLMRFGKPIRYNPGNPPKDEQQRISDYLRGEMLRMEALNDSLGAD</sequence>
<comment type="caution">
    <text evidence="1">The sequence shown here is derived from an EMBL/GenBank/DDBJ whole genome shotgun (WGS) entry which is preliminary data.</text>
</comment>
<reference evidence="1" key="1">
    <citation type="submission" date="2019-08" db="EMBL/GenBank/DDBJ databases">
        <authorList>
            <person name="Kucharzyk K."/>
            <person name="Murdoch R.W."/>
            <person name="Higgins S."/>
            <person name="Loffler F."/>
        </authorList>
    </citation>
    <scope>NUCLEOTIDE SEQUENCE</scope>
</reference>
<dbReference type="AlphaFoldDB" id="A0A645HRQ5"/>
<dbReference type="CDD" id="cd07989">
    <property type="entry name" value="LPLAT_AGPAT-like"/>
    <property type="match status" value="1"/>
</dbReference>
<accession>A0A645HRQ5</accession>
<gene>
    <name evidence="1" type="ORF">SDC9_185586</name>
</gene>